<evidence type="ECO:0000256" key="1">
    <source>
        <dbReference type="SAM" id="MobiDB-lite"/>
    </source>
</evidence>
<dbReference type="Proteomes" id="UP001334084">
    <property type="component" value="Chromosome 3"/>
</dbReference>
<name>A0AAX4JA64_9MICR</name>
<feature type="compositionally biased region" description="Basic and acidic residues" evidence="1">
    <location>
        <begin position="39"/>
        <end position="48"/>
    </location>
</feature>
<dbReference type="AlphaFoldDB" id="A0AAX4JA64"/>
<protein>
    <submittedName>
        <fullName evidence="2">Uncharacterized protein</fullName>
    </submittedName>
</protein>
<evidence type="ECO:0000313" key="2">
    <source>
        <dbReference type="EMBL" id="WUR02840.1"/>
    </source>
</evidence>
<dbReference type="InterPro" id="IPR031515">
    <property type="entry name" value="DUF5095"/>
</dbReference>
<accession>A0AAX4JA64</accession>
<dbReference type="EMBL" id="CP142728">
    <property type="protein sequence ID" value="WUR02840.1"/>
    <property type="molecule type" value="Genomic_DNA"/>
</dbReference>
<feature type="compositionally biased region" description="Basic and acidic residues" evidence="1">
    <location>
        <begin position="56"/>
        <end position="131"/>
    </location>
</feature>
<proteinExistence type="predicted"/>
<dbReference type="RefSeq" id="XP_065328985.1">
    <property type="nucleotide sequence ID" value="XM_065472913.1"/>
</dbReference>
<sequence length="358" mass="42517">MKFKKKILDSLKGKNKYNYDETIVSEDPFDIFYSDFPHTEEVDEEKASPKTKKIKDKNPDEKDSIKNKDEEKDSLKKSSIKENKKENLMKDSIKINKKDNLKKDSSKNKDEEEENVKKSSIKENKKDNLKKDSIKNKKDSLKKDRIDKEDIIKDDDFLTNLLKPKSHLKDPQIIIPEIINSLEFYSSKNIKLTPLEMFKFPHISDIKYEEGDIFKSLYSLFIRTLLLISKSKQDFIMKYKSDILIYKNDEMLVTKGLERLLKINDINYELQGDFLSIKNIDMKILVDYLVNEPFNSSYVLPFIMSRTRFINGIFYEVNIKKGQAPVKDNDMILYKYILEGPFYSQDYLEYFEYKYKKK</sequence>
<dbReference type="KEGG" id="vnx:VNE69_03061"/>
<dbReference type="Pfam" id="PF17016">
    <property type="entry name" value="DUF5095"/>
    <property type="match status" value="1"/>
</dbReference>
<dbReference type="GeneID" id="90540657"/>
<evidence type="ECO:0000313" key="3">
    <source>
        <dbReference type="Proteomes" id="UP001334084"/>
    </source>
</evidence>
<gene>
    <name evidence="2" type="ORF">VNE69_03061</name>
</gene>
<feature type="region of interest" description="Disordered" evidence="1">
    <location>
        <begin position="39"/>
        <end position="131"/>
    </location>
</feature>
<keyword evidence="3" id="KW-1185">Reference proteome</keyword>
<reference evidence="2" key="1">
    <citation type="journal article" date="2024" name="BMC Genomics">
        <title>Functional annotation of a divergent genome using sequence and structure-based similarity.</title>
        <authorList>
            <person name="Svedberg D."/>
            <person name="Winiger R.R."/>
            <person name="Berg A."/>
            <person name="Sharma H."/>
            <person name="Tellgren-Roth C."/>
            <person name="Debrunner-Vossbrinck B.A."/>
            <person name="Vossbrinck C.R."/>
            <person name="Barandun J."/>
        </authorList>
    </citation>
    <scope>NUCLEOTIDE SEQUENCE</scope>
    <source>
        <strain evidence="2">Illinois isolate</strain>
    </source>
</reference>
<organism evidence="2 3">
    <name type="scientific">Vairimorpha necatrix</name>
    <dbReference type="NCBI Taxonomy" id="6039"/>
    <lineage>
        <taxon>Eukaryota</taxon>
        <taxon>Fungi</taxon>
        <taxon>Fungi incertae sedis</taxon>
        <taxon>Microsporidia</taxon>
        <taxon>Nosematidae</taxon>
        <taxon>Vairimorpha</taxon>
    </lineage>
</organism>